<keyword evidence="2" id="KW-1185">Reference proteome</keyword>
<reference evidence="1" key="1">
    <citation type="submission" date="2021-06" db="EMBL/GenBank/DDBJ databases">
        <authorList>
            <person name="Kallberg Y."/>
            <person name="Tangrot J."/>
            <person name="Rosling A."/>
        </authorList>
    </citation>
    <scope>NUCLEOTIDE SEQUENCE</scope>
    <source>
        <strain evidence="1">CL356</strain>
    </source>
</reference>
<feature type="non-terminal residue" evidence="1">
    <location>
        <position position="1"/>
    </location>
</feature>
<comment type="caution">
    <text evidence="1">The sequence shown here is derived from an EMBL/GenBank/DDBJ whole genome shotgun (WGS) entry which is preliminary data.</text>
</comment>
<gene>
    <name evidence="1" type="ORF">ACOLOM_LOCUS2380</name>
</gene>
<name>A0ACA9KSM2_9GLOM</name>
<evidence type="ECO:0000313" key="2">
    <source>
        <dbReference type="Proteomes" id="UP000789525"/>
    </source>
</evidence>
<protein>
    <submittedName>
        <fullName evidence="1">4310_t:CDS:1</fullName>
    </submittedName>
</protein>
<dbReference type="Proteomes" id="UP000789525">
    <property type="component" value="Unassembled WGS sequence"/>
</dbReference>
<proteinExistence type="predicted"/>
<evidence type="ECO:0000313" key="1">
    <source>
        <dbReference type="EMBL" id="CAG8491016.1"/>
    </source>
</evidence>
<accession>A0ACA9KSM2</accession>
<organism evidence="1 2">
    <name type="scientific">Acaulospora colombiana</name>
    <dbReference type="NCBI Taxonomy" id="27376"/>
    <lineage>
        <taxon>Eukaryota</taxon>
        <taxon>Fungi</taxon>
        <taxon>Fungi incertae sedis</taxon>
        <taxon>Mucoromycota</taxon>
        <taxon>Glomeromycotina</taxon>
        <taxon>Glomeromycetes</taxon>
        <taxon>Diversisporales</taxon>
        <taxon>Acaulosporaceae</taxon>
        <taxon>Acaulospora</taxon>
    </lineage>
</organism>
<sequence length="79" mass="9170">NPLWYGPYLWTKFKTTTRALLPGSEKTRGMLHHRKPNLFSLDVCGTAPRQKKNEITKRRQRPVLLHDYQDFGCLEGSLG</sequence>
<dbReference type="EMBL" id="CAJVPT010003052">
    <property type="protein sequence ID" value="CAG8491016.1"/>
    <property type="molecule type" value="Genomic_DNA"/>
</dbReference>